<reference evidence="2" key="1">
    <citation type="submission" date="2020-08" db="EMBL/GenBank/DDBJ databases">
        <title>Multicomponent nature underlies the extraordinary mechanical properties of spider dragline silk.</title>
        <authorList>
            <person name="Kono N."/>
            <person name="Nakamura H."/>
            <person name="Mori M."/>
            <person name="Yoshida Y."/>
            <person name="Ohtoshi R."/>
            <person name="Malay A.D."/>
            <person name="Moran D.A.P."/>
            <person name="Tomita M."/>
            <person name="Numata K."/>
            <person name="Arakawa K."/>
        </authorList>
    </citation>
    <scope>NUCLEOTIDE SEQUENCE</scope>
</reference>
<keyword evidence="3" id="KW-1185">Reference proteome</keyword>
<dbReference type="Proteomes" id="UP000887159">
    <property type="component" value="Unassembled WGS sequence"/>
</dbReference>
<name>A0A8X6SRB0_TRICX</name>
<protein>
    <submittedName>
        <fullName evidence="2">Uncharacterized protein</fullName>
    </submittedName>
</protein>
<evidence type="ECO:0000256" key="1">
    <source>
        <dbReference type="SAM" id="MobiDB-lite"/>
    </source>
</evidence>
<accession>A0A8X6SRB0</accession>
<evidence type="ECO:0000313" key="2">
    <source>
        <dbReference type="EMBL" id="GFY18116.1"/>
    </source>
</evidence>
<feature type="region of interest" description="Disordered" evidence="1">
    <location>
        <begin position="72"/>
        <end position="104"/>
    </location>
</feature>
<sequence length="122" mass="13407">MVMNEAGIAVGKQSFNYAEQMDNPRVSRQNRRSSLESKEGRKALLQAQNEVYEEEELLGVATAVSMIRGPQATGAPTCVTSPNNRALISKKGPRRNFDTGPPQSAYASVHILHFPSCPSYLR</sequence>
<proteinExistence type="predicted"/>
<feature type="region of interest" description="Disordered" evidence="1">
    <location>
        <begin position="13"/>
        <end position="41"/>
    </location>
</feature>
<dbReference type="EMBL" id="BMAU01021348">
    <property type="protein sequence ID" value="GFY18116.1"/>
    <property type="molecule type" value="Genomic_DNA"/>
</dbReference>
<comment type="caution">
    <text evidence="2">The sequence shown here is derived from an EMBL/GenBank/DDBJ whole genome shotgun (WGS) entry which is preliminary data.</text>
</comment>
<gene>
    <name evidence="2" type="primary">NCL1_34369</name>
    <name evidence="2" type="ORF">TNCV_2045251</name>
</gene>
<evidence type="ECO:0000313" key="3">
    <source>
        <dbReference type="Proteomes" id="UP000887159"/>
    </source>
</evidence>
<organism evidence="2 3">
    <name type="scientific">Trichonephila clavipes</name>
    <name type="common">Golden silk orbweaver</name>
    <name type="synonym">Nephila clavipes</name>
    <dbReference type="NCBI Taxonomy" id="2585209"/>
    <lineage>
        <taxon>Eukaryota</taxon>
        <taxon>Metazoa</taxon>
        <taxon>Ecdysozoa</taxon>
        <taxon>Arthropoda</taxon>
        <taxon>Chelicerata</taxon>
        <taxon>Arachnida</taxon>
        <taxon>Araneae</taxon>
        <taxon>Araneomorphae</taxon>
        <taxon>Entelegynae</taxon>
        <taxon>Araneoidea</taxon>
        <taxon>Nephilidae</taxon>
        <taxon>Trichonephila</taxon>
    </lineage>
</organism>
<dbReference type="AlphaFoldDB" id="A0A8X6SRB0"/>